<evidence type="ECO:0000313" key="2">
    <source>
        <dbReference type="Proteomes" id="UP001295444"/>
    </source>
</evidence>
<evidence type="ECO:0000313" key="1">
    <source>
        <dbReference type="EMBL" id="CAH2311451.1"/>
    </source>
</evidence>
<keyword evidence="2" id="KW-1185">Reference proteome</keyword>
<reference evidence="1" key="1">
    <citation type="submission" date="2022-03" db="EMBL/GenBank/DDBJ databases">
        <authorList>
            <person name="Alioto T."/>
            <person name="Alioto T."/>
            <person name="Gomez Garrido J."/>
        </authorList>
    </citation>
    <scope>NUCLEOTIDE SEQUENCE</scope>
</reference>
<proteinExistence type="predicted"/>
<name>A0AAD1STP9_PELCU</name>
<dbReference type="AlphaFoldDB" id="A0AAD1STP9"/>
<sequence>MLSGYQTQDNQINDVQAFPARKKKICFSLNRFLKEKQSLSTFLAGISWMCESLRAEAALEANGISIGSLDIQLNRAEMRAGTKGFFFSASSERRRQEERQGMECWTCGMSLEEWTSLDSPLLTSACGFITPVC</sequence>
<gene>
    <name evidence="1" type="ORF">PECUL_23A054697</name>
</gene>
<dbReference type="Proteomes" id="UP001295444">
    <property type="component" value="Chromosome 08"/>
</dbReference>
<protein>
    <submittedName>
        <fullName evidence="1">Uncharacterized protein</fullName>
    </submittedName>
</protein>
<organism evidence="1 2">
    <name type="scientific">Pelobates cultripes</name>
    <name type="common">Western spadefoot toad</name>
    <dbReference type="NCBI Taxonomy" id="61616"/>
    <lineage>
        <taxon>Eukaryota</taxon>
        <taxon>Metazoa</taxon>
        <taxon>Chordata</taxon>
        <taxon>Craniata</taxon>
        <taxon>Vertebrata</taxon>
        <taxon>Euteleostomi</taxon>
        <taxon>Amphibia</taxon>
        <taxon>Batrachia</taxon>
        <taxon>Anura</taxon>
        <taxon>Pelobatoidea</taxon>
        <taxon>Pelobatidae</taxon>
        <taxon>Pelobates</taxon>
    </lineage>
</organism>
<accession>A0AAD1STP9</accession>
<dbReference type="EMBL" id="OW240919">
    <property type="protein sequence ID" value="CAH2311451.1"/>
    <property type="molecule type" value="Genomic_DNA"/>
</dbReference>